<protein>
    <recommendedName>
        <fullName evidence="4">Dolichol kinase</fullName>
    </recommendedName>
</protein>
<keyword evidence="1" id="KW-0472">Membrane</keyword>
<accession>A0A1Y1S6F2</accession>
<keyword evidence="1" id="KW-0812">Transmembrane</keyword>
<proteinExistence type="predicted"/>
<comment type="caution">
    <text evidence="2">The sequence shown here is derived from an EMBL/GenBank/DDBJ whole genome shotgun (WGS) entry which is preliminary data.</text>
</comment>
<organism evidence="2 3">
    <name type="scientific">Enterospora canceri</name>
    <dbReference type="NCBI Taxonomy" id="1081671"/>
    <lineage>
        <taxon>Eukaryota</taxon>
        <taxon>Fungi</taxon>
        <taxon>Fungi incertae sedis</taxon>
        <taxon>Microsporidia</taxon>
        <taxon>Enterocytozoonidae</taxon>
        <taxon>Enterospora</taxon>
    </lineage>
</organism>
<dbReference type="EMBL" id="LWDP01000036">
    <property type="protein sequence ID" value="ORD93994.1"/>
    <property type="molecule type" value="Genomic_DNA"/>
</dbReference>
<evidence type="ECO:0000313" key="3">
    <source>
        <dbReference type="Proteomes" id="UP000192639"/>
    </source>
</evidence>
<gene>
    <name evidence="2" type="ORF">ECANGB1_1284</name>
</gene>
<feature type="transmembrane region" description="Helical" evidence="1">
    <location>
        <begin position="163"/>
        <end position="180"/>
    </location>
</feature>
<feature type="transmembrane region" description="Helical" evidence="1">
    <location>
        <begin position="34"/>
        <end position="56"/>
    </location>
</feature>
<dbReference type="VEuPathDB" id="MicrosporidiaDB:ECANGB1_1284"/>
<keyword evidence="1" id="KW-1133">Transmembrane helix</keyword>
<feature type="transmembrane region" description="Helical" evidence="1">
    <location>
        <begin position="5"/>
        <end position="22"/>
    </location>
</feature>
<keyword evidence="3" id="KW-1185">Reference proteome</keyword>
<name>A0A1Y1S6F2_9MICR</name>
<feature type="transmembrane region" description="Helical" evidence="1">
    <location>
        <begin position="77"/>
        <end position="98"/>
    </location>
</feature>
<reference evidence="2 3" key="1">
    <citation type="journal article" date="2017" name="Environ. Microbiol.">
        <title>Decay of the glycolytic pathway and adaptation to intranuclear parasitism within Enterocytozoonidae microsporidia.</title>
        <authorList>
            <person name="Wiredu Boakye D."/>
            <person name="Jaroenlak P."/>
            <person name="Prachumwat A."/>
            <person name="Williams T.A."/>
            <person name="Bateman K.S."/>
            <person name="Itsathitphaisarn O."/>
            <person name="Sritunyalucksana K."/>
            <person name="Paszkiewicz K.H."/>
            <person name="Moore K.A."/>
            <person name="Stentiford G.D."/>
            <person name="Williams B.A."/>
        </authorList>
    </citation>
    <scope>NUCLEOTIDE SEQUENCE [LARGE SCALE GENOMIC DNA]</scope>
    <source>
        <strain evidence="2 3">GB1</strain>
    </source>
</reference>
<dbReference type="AlphaFoldDB" id="A0A1Y1S6F2"/>
<dbReference type="OrthoDB" id="2196218at2759"/>
<feature type="transmembrane region" description="Helical" evidence="1">
    <location>
        <begin position="125"/>
        <end position="142"/>
    </location>
</feature>
<sequence length="272" mass="31964">MKHEIFLANTFVSGVFFIGIQGSRSINVLERICLALIFFIVQFNTNISYYLCVILYNSIANNTMTIELIDRIRGIQILLCKVELYFIGIIFILMQYWLRNFGNLRRKLFHIVLFYTLMRLSRSETMVLIRIIEVLLYLSVLLQRNRMVLKFIDRFRNENDTGYVIYSHSYLLGCIIVSFYSLEYELFTKSLISLCILDTFTSITKDFKKKKVKNNIDMALGIICANLTHLYLYGSGDLLFYTMIGIIEHKNVINDNISITTISVIYYRNIRK</sequence>
<evidence type="ECO:0008006" key="4">
    <source>
        <dbReference type="Google" id="ProtNLM"/>
    </source>
</evidence>
<dbReference type="Proteomes" id="UP000192639">
    <property type="component" value="Unassembled WGS sequence"/>
</dbReference>
<evidence type="ECO:0000256" key="1">
    <source>
        <dbReference type="SAM" id="Phobius"/>
    </source>
</evidence>
<feature type="transmembrane region" description="Helical" evidence="1">
    <location>
        <begin position="216"/>
        <end position="234"/>
    </location>
</feature>
<evidence type="ECO:0000313" key="2">
    <source>
        <dbReference type="EMBL" id="ORD93994.1"/>
    </source>
</evidence>